<dbReference type="SMART" id="SM00129">
    <property type="entry name" value="KISc"/>
    <property type="match status" value="1"/>
</dbReference>
<evidence type="ECO:0000259" key="8">
    <source>
        <dbReference type="PROSITE" id="PS50067"/>
    </source>
</evidence>
<evidence type="ECO:0000256" key="4">
    <source>
        <dbReference type="ARBA" id="ARBA00022840"/>
    </source>
</evidence>
<dbReference type="SUPFAM" id="SSF52540">
    <property type="entry name" value="P-loop containing nucleoside triphosphate hydrolases"/>
    <property type="match status" value="1"/>
</dbReference>
<dbReference type="Gene3D" id="3.40.850.10">
    <property type="entry name" value="Kinesin motor domain"/>
    <property type="match status" value="1"/>
</dbReference>
<dbReference type="PANTHER" id="PTHR47969:SF15">
    <property type="entry name" value="CHROMOSOME-ASSOCIATED KINESIN KIF4A-RELATED"/>
    <property type="match status" value="1"/>
</dbReference>
<dbReference type="InterPro" id="IPR027417">
    <property type="entry name" value="P-loop_NTPase"/>
</dbReference>
<dbReference type="GO" id="GO:0007052">
    <property type="term" value="P:mitotic spindle organization"/>
    <property type="evidence" value="ECO:0007669"/>
    <property type="project" value="TreeGrafter"/>
</dbReference>
<feature type="domain" description="Kinesin motor" evidence="8">
    <location>
        <begin position="1"/>
        <end position="337"/>
    </location>
</feature>
<feature type="non-terminal residue" evidence="9">
    <location>
        <position position="339"/>
    </location>
</feature>
<keyword evidence="2" id="KW-0963">Cytoplasm</keyword>
<dbReference type="GO" id="GO:0008017">
    <property type="term" value="F:microtubule binding"/>
    <property type="evidence" value="ECO:0007669"/>
    <property type="project" value="InterPro"/>
</dbReference>
<gene>
    <name evidence="9" type="ORF">NADFUDRAFT_55841</name>
</gene>
<dbReference type="STRING" id="857566.A0A1E3PP97"/>
<evidence type="ECO:0000256" key="2">
    <source>
        <dbReference type="ARBA" id="ARBA00022490"/>
    </source>
</evidence>
<dbReference type="GO" id="GO:0007018">
    <property type="term" value="P:microtubule-based movement"/>
    <property type="evidence" value="ECO:0007669"/>
    <property type="project" value="InterPro"/>
</dbReference>
<keyword evidence="4 6" id="KW-0067">ATP-binding</keyword>
<dbReference type="GO" id="GO:0005737">
    <property type="term" value="C:cytoplasm"/>
    <property type="evidence" value="ECO:0007669"/>
    <property type="project" value="UniProtKB-SubCell"/>
</dbReference>
<feature type="binding site" evidence="6">
    <location>
        <begin position="63"/>
        <end position="70"/>
    </location>
    <ligand>
        <name>ATP</name>
        <dbReference type="ChEBI" id="CHEBI:30616"/>
    </ligand>
</feature>
<dbReference type="AlphaFoldDB" id="A0A1E3PP97"/>
<dbReference type="PANTHER" id="PTHR47969">
    <property type="entry name" value="CHROMOSOME-ASSOCIATED KINESIN KIF4A-RELATED"/>
    <property type="match status" value="1"/>
</dbReference>
<keyword evidence="3 6" id="KW-0547">Nucleotide-binding</keyword>
<evidence type="ECO:0000256" key="7">
    <source>
        <dbReference type="RuleBase" id="RU000394"/>
    </source>
</evidence>
<dbReference type="PRINTS" id="PR00380">
    <property type="entry name" value="KINESINHEAVY"/>
</dbReference>
<dbReference type="InterPro" id="IPR027640">
    <property type="entry name" value="Kinesin-like_fam"/>
</dbReference>
<dbReference type="InterPro" id="IPR036961">
    <property type="entry name" value="Kinesin_motor_dom_sf"/>
</dbReference>
<dbReference type="GO" id="GO:0051231">
    <property type="term" value="P:spindle elongation"/>
    <property type="evidence" value="ECO:0007669"/>
    <property type="project" value="TreeGrafter"/>
</dbReference>
<dbReference type="PROSITE" id="PS50067">
    <property type="entry name" value="KINESIN_MOTOR_2"/>
    <property type="match status" value="1"/>
</dbReference>
<evidence type="ECO:0000313" key="9">
    <source>
        <dbReference type="EMBL" id="ODQ67120.1"/>
    </source>
</evidence>
<evidence type="ECO:0000256" key="5">
    <source>
        <dbReference type="ARBA" id="ARBA00023054"/>
    </source>
</evidence>
<dbReference type="Pfam" id="PF00225">
    <property type="entry name" value="Kinesin"/>
    <property type="match status" value="1"/>
</dbReference>
<organism evidence="9 10">
    <name type="scientific">Nadsonia fulvescens var. elongata DSM 6958</name>
    <dbReference type="NCBI Taxonomy" id="857566"/>
    <lineage>
        <taxon>Eukaryota</taxon>
        <taxon>Fungi</taxon>
        <taxon>Dikarya</taxon>
        <taxon>Ascomycota</taxon>
        <taxon>Saccharomycotina</taxon>
        <taxon>Dipodascomycetes</taxon>
        <taxon>Dipodascales</taxon>
        <taxon>Dipodascales incertae sedis</taxon>
        <taxon>Nadsonia</taxon>
    </lineage>
</organism>
<comment type="subcellular location">
    <subcellularLocation>
        <location evidence="1">Cytoplasm</location>
    </subcellularLocation>
</comment>
<dbReference type="OrthoDB" id="3176171at2759"/>
<keyword evidence="5" id="KW-0175">Coiled coil</keyword>
<evidence type="ECO:0000256" key="1">
    <source>
        <dbReference type="ARBA" id="ARBA00004496"/>
    </source>
</evidence>
<keyword evidence="10" id="KW-1185">Reference proteome</keyword>
<proteinExistence type="inferred from homology"/>
<dbReference type="GO" id="GO:0005524">
    <property type="term" value="F:ATP binding"/>
    <property type="evidence" value="ECO:0007669"/>
    <property type="project" value="UniProtKB-UniRule"/>
</dbReference>
<dbReference type="InterPro" id="IPR019821">
    <property type="entry name" value="Kinesin_motor_CS"/>
</dbReference>
<evidence type="ECO:0000256" key="3">
    <source>
        <dbReference type="ARBA" id="ARBA00022741"/>
    </source>
</evidence>
<dbReference type="GO" id="GO:0005875">
    <property type="term" value="C:microtubule associated complex"/>
    <property type="evidence" value="ECO:0007669"/>
    <property type="project" value="TreeGrafter"/>
</dbReference>
<dbReference type="EMBL" id="KV454407">
    <property type="protein sequence ID" value="ODQ67120.1"/>
    <property type="molecule type" value="Genomic_DNA"/>
</dbReference>
<comment type="similarity">
    <text evidence="6 7">Belongs to the TRAFAC class myosin-kinesin ATPase superfamily. Kinesin family.</text>
</comment>
<name>A0A1E3PP97_9ASCO</name>
<dbReference type="PROSITE" id="PS00411">
    <property type="entry name" value="KINESIN_MOTOR_1"/>
    <property type="match status" value="1"/>
</dbReference>
<dbReference type="Proteomes" id="UP000095009">
    <property type="component" value="Unassembled WGS sequence"/>
</dbReference>
<evidence type="ECO:0000313" key="10">
    <source>
        <dbReference type="Proteomes" id="UP000095009"/>
    </source>
</evidence>
<dbReference type="InterPro" id="IPR001752">
    <property type="entry name" value="Kinesin_motor_dom"/>
</dbReference>
<dbReference type="GO" id="GO:0003777">
    <property type="term" value="F:microtubule motor activity"/>
    <property type="evidence" value="ECO:0007669"/>
    <property type="project" value="InterPro"/>
</dbReference>
<keyword evidence="6 7" id="KW-0505">Motor protein</keyword>
<accession>A0A1E3PP97</accession>
<reference evidence="9 10" key="1">
    <citation type="journal article" date="2016" name="Proc. Natl. Acad. Sci. U.S.A.">
        <title>Comparative genomics of biotechnologically important yeasts.</title>
        <authorList>
            <person name="Riley R."/>
            <person name="Haridas S."/>
            <person name="Wolfe K.H."/>
            <person name="Lopes M.R."/>
            <person name="Hittinger C.T."/>
            <person name="Goeker M."/>
            <person name="Salamov A.A."/>
            <person name="Wisecaver J.H."/>
            <person name="Long T.M."/>
            <person name="Calvey C.H."/>
            <person name="Aerts A.L."/>
            <person name="Barry K.W."/>
            <person name="Choi C."/>
            <person name="Clum A."/>
            <person name="Coughlan A.Y."/>
            <person name="Deshpande S."/>
            <person name="Douglass A.P."/>
            <person name="Hanson S.J."/>
            <person name="Klenk H.-P."/>
            <person name="LaButti K.M."/>
            <person name="Lapidus A."/>
            <person name="Lindquist E.A."/>
            <person name="Lipzen A.M."/>
            <person name="Meier-Kolthoff J.P."/>
            <person name="Ohm R.A."/>
            <person name="Otillar R.P."/>
            <person name="Pangilinan J.L."/>
            <person name="Peng Y."/>
            <person name="Rokas A."/>
            <person name="Rosa C.A."/>
            <person name="Scheuner C."/>
            <person name="Sibirny A.A."/>
            <person name="Slot J.C."/>
            <person name="Stielow J.B."/>
            <person name="Sun H."/>
            <person name="Kurtzman C.P."/>
            <person name="Blackwell M."/>
            <person name="Grigoriev I.V."/>
            <person name="Jeffries T.W."/>
        </authorList>
    </citation>
    <scope>NUCLEOTIDE SEQUENCE [LARGE SCALE GENOMIC DNA]</scope>
    <source>
        <strain evidence="9 10">DSM 6958</strain>
    </source>
</reference>
<protein>
    <recommendedName>
        <fullName evidence="7">Kinesin-like protein</fullName>
    </recommendedName>
</protein>
<sequence length="339" mass="37415">MRTSAIEDISATSLSIKNAQTRKKFNFDQVFDQDTTQQQLWDHISSSLTSFIQGYNVSIMAYGQSGSGKSYTMGTNGESMGIISRAAELMFPQLKSNSENNSTSYIIRVSYLEIYNEQIRDLLIKPSHSQGHGPNHVHATPITIRENSKGEIVFTGLSQIRVDSVSDLLHLLNLGCRSRQTSSTVINAESSRSHAIFTVYLTKQDHQFDEVHNDWFVASETVSKLNFVDLAGSERLKTTGAVGDKAKEGISINSGLANLGKVISQLSDKSAPSSVTSINSSPSVAHISYRDSKLTRVLQDSLGKRAITYLISCITCEQFYYSETLNTLTYAQRARAIQS</sequence>
<dbReference type="GO" id="GO:0005874">
    <property type="term" value="C:microtubule"/>
    <property type="evidence" value="ECO:0007669"/>
    <property type="project" value="UniProtKB-KW"/>
</dbReference>
<keyword evidence="7" id="KW-0493">Microtubule</keyword>
<evidence type="ECO:0000256" key="6">
    <source>
        <dbReference type="PROSITE-ProRule" id="PRU00283"/>
    </source>
</evidence>